<feature type="binding site" evidence="14">
    <location>
        <position position="272"/>
    </location>
    <ligand>
        <name>K(+)</name>
        <dbReference type="ChEBI" id="CHEBI:29103"/>
    </ligand>
</feature>
<dbReference type="Gene3D" id="3.30.70.260">
    <property type="match status" value="1"/>
</dbReference>
<evidence type="ECO:0000313" key="17">
    <source>
        <dbReference type="EMBL" id="CAE0106887.1"/>
    </source>
</evidence>
<dbReference type="UniPathway" id="UPA00115">
    <property type="reaction ID" value="UER00412"/>
</dbReference>
<evidence type="ECO:0000256" key="7">
    <source>
        <dbReference type="ARBA" id="ARBA00022741"/>
    </source>
</evidence>
<dbReference type="CDD" id="cd01174">
    <property type="entry name" value="ribokinase"/>
    <property type="match status" value="1"/>
</dbReference>
<evidence type="ECO:0000256" key="15">
    <source>
        <dbReference type="SAM" id="MobiDB-lite"/>
    </source>
</evidence>
<evidence type="ECO:0000256" key="11">
    <source>
        <dbReference type="ARBA" id="ARBA00022958"/>
    </source>
</evidence>
<dbReference type="Gene3D" id="3.40.50.1360">
    <property type="match status" value="1"/>
</dbReference>
<evidence type="ECO:0000256" key="12">
    <source>
        <dbReference type="ARBA" id="ARBA00023235"/>
    </source>
</evidence>
<proteinExistence type="inferred from homology"/>
<dbReference type="GO" id="GO:0009052">
    <property type="term" value="P:pentose-phosphate shunt, non-oxidative branch"/>
    <property type="evidence" value="ECO:0007669"/>
    <property type="project" value="InterPro"/>
</dbReference>
<keyword evidence="8 14" id="KW-0418">Kinase</keyword>
<evidence type="ECO:0000256" key="9">
    <source>
        <dbReference type="ARBA" id="ARBA00022840"/>
    </source>
</evidence>
<feature type="binding site" evidence="14">
    <location>
        <begin position="238"/>
        <end position="239"/>
    </location>
    <ligand>
        <name>ATP</name>
        <dbReference type="ChEBI" id="CHEBI:30616"/>
    </ligand>
</feature>
<dbReference type="GO" id="GO:0019303">
    <property type="term" value="P:D-ribose catabolic process"/>
    <property type="evidence" value="ECO:0007669"/>
    <property type="project" value="UniProtKB-UniRule"/>
</dbReference>
<dbReference type="SUPFAM" id="SSF53613">
    <property type="entry name" value="Ribokinase-like"/>
    <property type="match status" value="1"/>
</dbReference>
<feature type="binding site" evidence="14">
    <location>
        <position position="120"/>
    </location>
    <ligand>
        <name>substrate</name>
    </ligand>
</feature>
<feature type="region of interest" description="Disordered" evidence="15">
    <location>
        <begin position="276"/>
        <end position="310"/>
    </location>
</feature>
<evidence type="ECO:0000256" key="6">
    <source>
        <dbReference type="ARBA" id="ARBA00022723"/>
    </source>
</evidence>
<dbReference type="GO" id="GO:0005634">
    <property type="term" value="C:nucleus"/>
    <property type="evidence" value="ECO:0007669"/>
    <property type="project" value="UniProtKB-SubCell"/>
</dbReference>
<feature type="binding site" evidence="14">
    <location>
        <position position="278"/>
    </location>
    <ligand>
        <name>K(+)</name>
        <dbReference type="ChEBI" id="CHEBI:29103"/>
    </ligand>
</feature>
<evidence type="ECO:0000256" key="10">
    <source>
        <dbReference type="ARBA" id="ARBA00022842"/>
    </source>
</evidence>
<comment type="pathway">
    <text evidence="1">Carbohydrate degradation; pentose phosphate pathway; D-ribose 5-phosphate from D-ribulose 5-phosphate (non-oxidative stage): step 1/1.</text>
</comment>
<keyword evidence="5 14" id="KW-0808">Transferase</keyword>
<evidence type="ECO:0000256" key="5">
    <source>
        <dbReference type="ARBA" id="ARBA00022679"/>
    </source>
</evidence>
<comment type="similarity">
    <text evidence="14">Belongs to the carbohydrate kinase PfkB family. Ribokinase subfamily.</text>
</comment>
<feature type="domain" description="Carbohydrate kinase PfkB" evidence="16">
    <location>
        <begin position="6"/>
        <end position="281"/>
    </location>
</feature>
<evidence type="ECO:0000256" key="13">
    <source>
        <dbReference type="ARBA" id="ARBA00023277"/>
    </source>
</evidence>
<dbReference type="InterPro" id="IPR002173">
    <property type="entry name" value="Carboh/pur_kinase_PfkB_CS"/>
</dbReference>
<comment type="similarity">
    <text evidence="2">Belongs to the carbohydrate kinase pfkB family.</text>
</comment>
<keyword evidence="14" id="KW-0539">Nucleus</keyword>
<dbReference type="EMBL" id="HBHX01013518">
    <property type="protein sequence ID" value="CAE0106887.1"/>
    <property type="molecule type" value="Transcribed_RNA"/>
</dbReference>
<keyword evidence="7 14" id="KW-0547">Nucleotide-binding</keyword>
<sequence>MAMPGETLMGSRFEQLFGGKGANQAVAAGLLGSSVTMVAKLGADSLGEASLANFKSLGVDVAHVTTTSDAASGVAQITVDSNGQNEIIIVPGANGLLPPADVDAAAPAFARSRVLLTQLEVPLPTTIAALRAGRAAGLLTVFNTAPAPPEPLPDEIYELCDIICPNETETSLLTGMPTDTLEQCEAAARSILSKGAKAVCMTLGSRGCMLVRPDEPIVHVTIPKECKVVKVVDTTGAGDAFLGAMAHLVASGRSLVEALSGAVHVASISVQRRGAQASYPTSKELPPGLAGAPTEDKPAATSVDPAAVSASNGPKRAAALKAVDDMVVSGNVVGVGTGSTVNYMLERLAERLKSGALTDISAVPTSKQSERECERLGIPCMPGDSNAPVDVSLGSADAVDASGNVIKGGKGAMLREKLVQECAAKYVVVVDQVKLTERIGTSYPIPVEIAPIYAQRTLRRIATLPSLAPCDARLRVGGAPAGFPGCAMPTDGIKAGPFVTDNGNLIVDIFLSAPLADAAAASAELTRTPGVLEHGLFLPRPSTTVLVGRADGSVTRL</sequence>
<dbReference type="InterPro" id="IPR004788">
    <property type="entry name" value="Ribose5P_isomerase_type_A"/>
</dbReference>
<evidence type="ECO:0000256" key="3">
    <source>
        <dbReference type="ARBA" id="ARBA00008088"/>
    </source>
</evidence>
<dbReference type="InterPro" id="IPR011877">
    <property type="entry name" value="Ribokinase"/>
</dbReference>
<comment type="catalytic activity">
    <reaction evidence="14">
        <text>D-ribose + ATP = D-ribose 5-phosphate + ADP + H(+)</text>
        <dbReference type="Rhea" id="RHEA:13697"/>
        <dbReference type="ChEBI" id="CHEBI:15378"/>
        <dbReference type="ChEBI" id="CHEBI:30616"/>
        <dbReference type="ChEBI" id="CHEBI:47013"/>
        <dbReference type="ChEBI" id="CHEBI:78346"/>
        <dbReference type="ChEBI" id="CHEBI:456216"/>
        <dbReference type="EC" id="2.7.1.15"/>
    </reaction>
</comment>
<dbReference type="GO" id="GO:0046872">
    <property type="term" value="F:metal ion binding"/>
    <property type="evidence" value="ECO:0007669"/>
    <property type="project" value="UniProtKB-KW"/>
</dbReference>
<keyword evidence="9 14" id="KW-0067">ATP-binding</keyword>
<name>A0A7S3AM72_9EUKA</name>
<keyword evidence="14" id="KW-0963">Cytoplasm</keyword>
<feature type="binding site" evidence="14">
    <location>
        <position position="274"/>
    </location>
    <ligand>
        <name>K(+)</name>
        <dbReference type="ChEBI" id="CHEBI:29103"/>
    </ligand>
</feature>
<protein>
    <recommendedName>
        <fullName evidence="4 14">Ribokinase</fullName>
        <shortName evidence="14">RK</shortName>
        <ecNumber evidence="14">2.7.1.15</ecNumber>
    </recommendedName>
</protein>
<comment type="subcellular location">
    <subcellularLocation>
        <location evidence="14">Cytoplasm</location>
    </subcellularLocation>
    <subcellularLocation>
        <location evidence="14">Nucleus</location>
    </subcellularLocation>
</comment>
<keyword evidence="13 14" id="KW-0119">Carbohydrate metabolism</keyword>
<feature type="binding site" evidence="14">
    <location>
        <position position="233"/>
    </location>
    <ligand>
        <name>K(+)</name>
        <dbReference type="ChEBI" id="CHEBI:29103"/>
    </ligand>
</feature>
<dbReference type="Gene3D" id="3.40.1190.20">
    <property type="match status" value="1"/>
</dbReference>
<dbReference type="GO" id="GO:0005829">
    <property type="term" value="C:cytosol"/>
    <property type="evidence" value="ECO:0007669"/>
    <property type="project" value="TreeGrafter"/>
</dbReference>
<feature type="binding site" evidence="14">
    <location>
        <position position="235"/>
    </location>
    <ligand>
        <name>K(+)</name>
        <dbReference type="ChEBI" id="CHEBI:29103"/>
    </ligand>
</feature>
<dbReference type="Pfam" id="PF00294">
    <property type="entry name" value="PfkB"/>
    <property type="match status" value="1"/>
</dbReference>
<comment type="activity regulation">
    <text evidence="14">Activated by a monovalent cation that binds near, but not in, the active site. The most likely occupant of the site in vivo is potassium. Ion binding induces a conformational change that may alter substrate affinity.</text>
</comment>
<dbReference type="EC" id="2.7.1.15" evidence="14"/>
<dbReference type="InterPro" id="IPR002139">
    <property type="entry name" value="Ribo/fructo_kinase"/>
</dbReference>
<evidence type="ECO:0000256" key="14">
    <source>
        <dbReference type="HAMAP-Rule" id="MF_03215"/>
    </source>
</evidence>
<dbReference type="InterPro" id="IPR011611">
    <property type="entry name" value="PfkB_dom"/>
</dbReference>
<dbReference type="AlphaFoldDB" id="A0A7S3AM72"/>
<organism evidence="17">
    <name type="scientific">Haptolina ericina</name>
    <dbReference type="NCBI Taxonomy" id="156174"/>
    <lineage>
        <taxon>Eukaryota</taxon>
        <taxon>Haptista</taxon>
        <taxon>Haptophyta</taxon>
        <taxon>Prymnesiophyceae</taxon>
        <taxon>Prymnesiales</taxon>
        <taxon>Prymnesiaceae</taxon>
        <taxon>Haptolina</taxon>
    </lineage>
</organism>
<evidence type="ECO:0000259" key="16">
    <source>
        <dbReference type="Pfam" id="PF00294"/>
    </source>
</evidence>
<feature type="active site" description="Proton acceptor" evidence="14">
    <location>
        <position position="239"/>
    </location>
</feature>
<dbReference type="SUPFAM" id="SSF75445">
    <property type="entry name" value="D-ribose-5-phosphate isomerase (RpiA), lid domain"/>
    <property type="match status" value="1"/>
</dbReference>
<reference evidence="17" key="1">
    <citation type="submission" date="2021-01" db="EMBL/GenBank/DDBJ databases">
        <authorList>
            <person name="Corre E."/>
            <person name="Pelletier E."/>
            <person name="Niang G."/>
            <person name="Scheremetjew M."/>
            <person name="Finn R."/>
            <person name="Kale V."/>
            <person name="Holt S."/>
            <person name="Cochrane G."/>
            <person name="Meng A."/>
            <person name="Brown T."/>
            <person name="Cohen L."/>
        </authorList>
    </citation>
    <scope>NUCLEOTIDE SEQUENCE</scope>
    <source>
        <strain evidence="17">CCMP281</strain>
    </source>
</reference>
<keyword evidence="10 14" id="KW-0460">Magnesium</keyword>
<keyword evidence="6 14" id="KW-0479">Metal-binding</keyword>
<dbReference type="SUPFAM" id="SSF100950">
    <property type="entry name" value="NagB/RpiA/CoA transferase-like"/>
    <property type="match status" value="1"/>
</dbReference>
<comment type="subunit">
    <text evidence="14">Homodimer.</text>
</comment>
<gene>
    <name evidence="17" type="ORF">HERI1096_LOCUS7546</name>
</gene>
<evidence type="ECO:0000256" key="8">
    <source>
        <dbReference type="ARBA" id="ARBA00022777"/>
    </source>
</evidence>
<dbReference type="UniPathway" id="UPA00916">
    <property type="reaction ID" value="UER00889"/>
</dbReference>
<evidence type="ECO:0000256" key="1">
    <source>
        <dbReference type="ARBA" id="ARBA00004988"/>
    </source>
</evidence>
<feature type="binding site" evidence="14">
    <location>
        <position position="166"/>
    </location>
    <ligand>
        <name>ATP</name>
        <dbReference type="ChEBI" id="CHEBI:30616"/>
    </ligand>
</feature>
<keyword evidence="11 14" id="KW-0630">Potassium</keyword>
<dbReference type="PANTHER" id="PTHR10584">
    <property type="entry name" value="SUGAR KINASE"/>
    <property type="match status" value="1"/>
</dbReference>
<dbReference type="PRINTS" id="PR00990">
    <property type="entry name" value="RIBOKINASE"/>
</dbReference>
<dbReference type="PROSITE" id="PS00584">
    <property type="entry name" value="PFKB_KINASES_2"/>
    <property type="match status" value="1"/>
</dbReference>
<dbReference type="InterPro" id="IPR029056">
    <property type="entry name" value="Ribokinase-like"/>
</dbReference>
<comment type="pathway">
    <text evidence="14">Carbohydrate metabolism; D-ribose degradation; D-ribose 5-phosphate from beta-D-ribopyranose: step 2/2.</text>
</comment>
<keyword evidence="12" id="KW-0413">Isomerase</keyword>
<comment type="similarity">
    <text evidence="3">Belongs to the ribose 5-phosphate isomerase family.</text>
</comment>
<feature type="binding site" evidence="14">
    <location>
        <begin position="19"/>
        <end position="23"/>
    </location>
    <ligand>
        <name>substrate</name>
    </ligand>
</feature>
<dbReference type="NCBIfam" id="TIGR00021">
    <property type="entry name" value="rpiA"/>
    <property type="match status" value="1"/>
</dbReference>
<dbReference type="GO" id="GO:0004751">
    <property type="term" value="F:ribose-5-phosphate isomerase activity"/>
    <property type="evidence" value="ECO:0007669"/>
    <property type="project" value="InterPro"/>
</dbReference>
<feature type="binding site" evidence="14">
    <location>
        <begin position="202"/>
        <end position="207"/>
    </location>
    <ligand>
        <name>ATP</name>
        <dbReference type="ChEBI" id="CHEBI:30616"/>
    </ligand>
</feature>
<dbReference type="Pfam" id="PF06026">
    <property type="entry name" value="Rib_5-P_isom_A"/>
    <property type="match status" value="1"/>
</dbReference>
<feature type="binding site" evidence="14">
    <location>
        <position position="269"/>
    </location>
    <ligand>
        <name>K(+)</name>
        <dbReference type="ChEBI" id="CHEBI:29103"/>
    </ligand>
</feature>
<accession>A0A7S3AM72</accession>
<dbReference type="GO" id="GO:0005524">
    <property type="term" value="F:ATP binding"/>
    <property type="evidence" value="ECO:0007669"/>
    <property type="project" value="UniProtKB-UniRule"/>
</dbReference>
<dbReference type="GO" id="GO:0004747">
    <property type="term" value="F:ribokinase activity"/>
    <property type="evidence" value="ECO:0007669"/>
    <property type="project" value="UniProtKB-UniRule"/>
</dbReference>
<comment type="cofactor">
    <cofactor evidence="14">
        <name>Mg(2+)</name>
        <dbReference type="ChEBI" id="CHEBI:18420"/>
    </cofactor>
    <text evidence="14">Requires a divalent cation, most likely magnesium in vivo, as an electrophilic catalyst to aid phosphoryl group transfer. It is the chelate of the metal and the nucleotide that is the actual substrate.</text>
</comment>
<dbReference type="HAMAP" id="MF_01987">
    <property type="entry name" value="Ribokinase"/>
    <property type="match status" value="1"/>
</dbReference>
<dbReference type="InterPro" id="IPR037171">
    <property type="entry name" value="NagB/RpiA_transferase-like"/>
</dbReference>
<comment type="caution">
    <text evidence="14">Lacks conserved residue(s) required for the propagation of feature annotation.</text>
</comment>
<evidence type="ECO:0000256" key="2">
    <source>
        <dbReference type="ARBA" id="ARBA00005380"/>
    </source>
</evidence>
<feature type="binding site" evidence="14">
    <location>
        <position position="239"/>
    </location>
    <ligand>
        <name>substrate</name>
    </ligand>
</feature>
<dbReference type="PANTHER" id="PTHR10584:SF166">
    <property type="entry name" value="RIBOKINASE"/>
    <property type="match status" value="1"/>
</dbReference>
<evidence type="ECO:0000256" key="4">
    <source>
        <dbReference type="ARBA" id="ARBA00016943"/>
    </source>
</evidence>
<comment type="function">
    <text evidence="14">Catalyzes the phosphorylation of ribose at O-5 in a reaction requiring ATP and magnesium. The resulting D-ribose-5-phosphate can then be used either for sythesis of nucleotides, histidine, and tryptophan, or as a component of the pentose phosphate pathway.</text>
</comment>